<dbReference type="SFLD" id="SFLDG01387">
    <property type="entry name" value="BtrN-like_SPASM_domain_contain"/>
    <property type="match status" value="1"/>
</dbReference>
<keyword evidence="5" id="KW-0408">Iron</keyword>
<dbReference type="InterPro" id="IPR007197">
    <property type="entry name" value="rSAM"/>
</dbReference>
<keyword evidence="6" id="KW-0411">Iron-sulfur</keyword>
<dbReference type="AlphaFoldDB" id="A0A1H2RBB8"/>
<keyword evidence="2" id="KW-0004">4Fe-4S</keyword>
<dbReference type="CDD" id="cd01335">
    <property type="entry name" value="Radical_SAM"/>
    <property type="match status" value="1"/>
</dbReference>
<organism evidence="8 9">
    <name type="scientific">Capnocytophaga granulosa</name>
    <dbReference type="NCBI Taxonomy" id="45242"/>
    <lineage>
        <taxon>Bacteria</taxon>
        <taxon>Pseudomonadati</taxon>
        <taxon>Bacteroidota</taxon>
        <taxon>Flavobacteriia</taxon>
        <taxon>Flavobacteriales</taxon>
        <taxon>Flavobacteriaceae</taxon>
        <taxon>Capnocytophaga</taxon>
    </lineage>
</organism>
<keyword evidence="4" id="KW-0479">Metal-binding</keyword>
<reference evidence="8 9" key="1">
    <citation type="submission" date="2016-10" db="EMBL/GenBank/DDBJ databases">
        <authorList>
            <person name="Varghese N."/>
            <person name="Submissions S."/>
        </authorList>
    </citation>
    <scope>NUCLEOTIDE SEQUENCE [LARGE SCALE GENOMIC DNA]</scope>
    <source>
        <strain evidence="8 9">DSM 11449</strain>
    </source>
</reference>
<dbReference type="InterPro" id="IPR050377">
    <property type="entry name" value="Radical_SAM_PqqE_MftC-like"/>
</dbReference>
<evidence type="ECO:0000256" key="3">
    <source>
        <dbReference type="ARBA" id="ARBA00022691"/>
    </source>
</evidence>
<dbReference type="InterPro" id="IPR034391">
    <property type="entry name" value="AdoMet-like_SPASM_containing"/>
</dbReference>
<dbReference type="GeneID" id="85017747"/>
<evidence type="ECO:0000256" key="6">
    <source>
        <dbReference type="ARBA" id="ARBA00023014"/>
    </source>
</evidence>
<gene>
    <name evidence="8" type="ORF">SAMN05444420_101387</name>
</gene>
<evidence type="ECO:0000256" key="2">
    <source>
        <dbReference type="ARBA" id="ARBA00022485"/>
    </source>
</evidence>
<name>A0A1H2RBB8_9FLAO</name>
<dbReference type="InterPro" id="IPR013785">
    <property type="entry name" value="Aldolase_TIM"/>
</dbReference>
<dbReference type="GO" id="GO:0051536">
    <property type="term" value="F:iron-sulfur cluster binding"/>
    <property type="evidence" value="ECO:0007669"/>
    <property type="project" value="UniProtKB-KW"/>
</dbReference>
<dbReference type="GO" id="GO:0016757">
    <property type="term" value="F:glycosyltransferase activity"/>
    <property type="evidence" value="ECO:0007669"/>
    <property type="project" value="InterPro"/>
</dbReference>
<keyword evidence="8" id="KW-0808">Transferase</keyword>
<dbReference type="InterPro" id="IPR001296">
    <property type="entry name" value="Glyco_trans_1"/>
</dbReference>
<dbReference type="Proteomes" id="UP000182771">
    <property type="component" value="Unassembled WGS sequence"/>
</dbReference>
<dbReference type="InterPro" id="IPR058240">
    <property type="entry name" value="rSAM_sf"/>
</dbReference>
<dbReference type="SFLD" id="SFLDS00029">
    <property type="entry name" value="Radical_SAM"/>
    <property type="match status" value="1"/>
</dbReference>
<dbReference type="GO" id="GO:0046872">
    <property type="term" value="F:metal ion binding"/>
    <property type="evidence" value="ECO:0007669"/>
    <property type="project" value="UniProtKB-KW"/>
</dbReference>
<dbReference type="RefSeq" id="WP_016419668.1">
    <property type="nucleotide sequence ID" value="NZ_FNND01000001.1"/>
</dbReference>
<proteinExistence type="predicted"/>
<dbReference type="Gene3D" id="3.20.20.70">
    <property type="entry name" value="Aldolase class I"/>
    <property type="match status" value="1"/>
</dbReference>
<dbReference type="Pfam" id="PF13186">
    <property type="entry name" value="SPASM"/>
    <property type="match status" value="1"/>
</dbReference>
<dbReference type="Gene3D" id="3.40.50.2000">
    <property type="entry name" value="Glycogen Phosphorylase B"/>
    <property type="match status" value="3"/>
</dbReference>
<dbReference type="InterPro" id="IPR023885">
    <property type="entry name" value="4Fe4S-binding_SPASM_dom"/>
</dbReference>
<dbReference type="EMBL" id="FNND01000001">
    <property type="protein sequence ID" value="SDW15969.1"/>
    <property type="molecule type" value="Genomic_DNA"/>
</dbReference>
<accession>A0A1H2RBB8</accession>
<dbReference type="InterPro" id="IPR028098">
    <property type="entry name" value="Glyco_trans_4-like_N"/>
</dbReference>
<dbReference type="SUPFAM" id="SSF102114">
    <property type="entry name" value="Radical SAM enzymes"/>
    <property type="match status" value="1"/>
</dbReference>
<evidence type="ECO:0000256" key="4">
    <source>
        <dbReference type="ARBA" id="ARBA00022723"/>
    </source>
</evidence>
<dbReference type="Pfam" id="PF00534">
    <property type="entry name" value="Glycos_transf_1"/>
    <property type="match status" value="1"/>
</dbReference>
<dbReference type="CDD" id="cd21109">
    <property type="entry name" value="SPASM"/>
    <property type="match status" value="1"/>
</dbReference>
<dbReference type="PANTHER" id="PTHR11228">
    <property type="entry name" value="RADICAL SAM DOMAIN PROTEIN"/>
    <property type="match status" value="1"/>
</dbReference>
<keyword evidence="3" id="KW-0949">S-adenosyl-L-methionine</keyword>
<dbReference type="PANTHER" id="PTHR11228:SF7">
    <property type="entry name" value="PQQA PEPTIDE CYCLASE"/>
    <property type="match status" value="1"/>
</dbReference>
<keyword evidence="9" id="KW-1185">Reference proteome</keyword>
<dbReference type="Pfam" id="PF13439">
    <property type="entry name" value="Glyco_transf_4"/>
    <property type="match status" value="1"/>
</dbReference>
<dbReference type="SUPFAM" id="SSF53756">
    <property type="entry name" value="UDP-Glycosyltransferase/glycogen phosphorylase"/>
    <property type="match status" value="1"/>
</dbReference>
<evidence type="ECO:0000256" key="1">
    <source>
        <dbReference type="ARBA" id="ARBA00001966"/>
    </source>
</evidence>
<evidence type="ECO:0000313" key="9">
    <source>
        <dbReference type="Proteomes" id="UP000182771"/>
    </source>
</evidence>
<dbReference type="Pfam" id="PF04055">
    <property type="entry name" value="Radical_SAM"/>
    <property type="match status" value="1"/>
</dbReference>
<comment type="cofactor">
    <cofactor evidence="1">
        <name>[4Fe-4S] cluster</name>
        <dbReference type="ChEBI" id="CHEBI:49883"/>
    </cofactor>
</comment>
<comment type="caution">
    <text evidence="8">The sequence shown here is derived from an EMBL/GenBank/DDBJ whole genome shotgun (WGS) entry which is preliminary data.</text>
</comment>
<evidence type="ECO:0000256" key="5">
    <source>
        <dbReference type="ARBA" id="ARBA00023004"/>
    </source>
</evidence>
<sequence length="766" mass="88528">MHILKIIHGYPPQYNAGSEVYSQSICNELSKHHKISVFTREENPYAPCFSIREKKVNKNLTLYLVNHPQGKDGYRHQQIDDVFTSLLEKLRPDIAHIGHLNHLSTGLVDVLNQFEIPIIYTLHDFWLMCPRGQFLTRSIGKVEGNFQLCTHQDNKKCAIDCYKVYFSGIKDNEASDTKQWETWVRQRMQETKKIVDKVDLFIAPSQYLKYRFEKDFHIPKEKIIYLDYGFPTDYLIPTEKTKKKEPYTFGYIGTHIPAKGINLLIEAFKKTEKPAILKIFGRENGQSTKALRAMASSSKNEIEFLGEYINQNLVNDVFSKVDCIVVPSIWGENSPLVIHEAQACKIPVITANFGGMKEYVAHNVNGLLFKHRDVDSLVEQLNFAISNPKKMEELGNVGYLYSANGAIPNIEEHCMQLETIYQNHISKKYKLWRITLDTNPEDCNLSCTMCEEHSPFSKFIKEKLNGKRRRMPKEWLENIFQQAKTLGVKEIIPSTMGEPLLYKHFAYIVELCYKYNIKMNLTTNGTFPKTTEKSVTEWAKLLVPITTDVKISWNGATAQTAQKIMLKINFDEALANVKEFIRIRNEHFKTIGHKCRVTFQLTFMQNNMHELADIIALAAELDVDRVKGHQLWAHFNEIKNLSMKHSTESILQWNKYVRQAHEAQEKYRKPNGEKVILENIIPIEINESQEIPENYNCPFLGKELWISPTGKISPCCAPDEMRQTLGDFGNIENNTIESILNSKNYTDLISTYKQIPLCKTCNMRKP</sequence>
<dbReference type="PROSITE" id="PS51918">
    <property type="entry name" value="RADICAL_SAM"/>
    <property type="match status" value="1"/>
</dbReference>
<evidence type="ECO:0000313" key="8">
    <source>
        <dbReference type="EMBL" id="SDW15969.1"/>
    </source>
</evidence>
<evidence type="ECO:0000259" key="7">
    <source>
        <dbReference type="PROSITE" id="PS51918"/>
    </source>
</evidence>
<dbReference type="OrthoDB" id="9787111at2"/>
<protein>
    <submittedName>
        <fullName evidence="8">Glycosyltransferase involved in cell wall bisynthesis</fullName>
    </submittedName>
</protein>
<dbReference type="SFLD" id="SFLDG01067">
    <property type="entry name" value="SPASM/twitch_domain_containing"/>
    <property type="match status" value="1"/>
</dbReference>
<feature type="domain" description="Radical SAM core" evidence="7">
    <location>
        <begin position="424"/>
        <end position="666"/>
    </location>
</feature>